<name>A0ACC0ABG4_CATRO</name>
<evidence type="ECO:0000313" key="2">
    <source>
        <dbReference type="Proteomes" id="UP001060085"/>
    </source>
</evidence>
<accession>A0ACC0ABG4</accession>
<gene>
    <name evidence="1" type="ORF">M9H77_26528</name>
</gene>
<protein>
    <submittedName>
        <fullName evidence="1">Uncharacterized protein</fullName>
    </submittedName>
</protein>
<proteinExistence type="predicted"/>
<dbReference type="Proteomes" id="UP001060085">
    <property type="component" value="Linkage Group LG06"/>
</dbReference>
<sequence length="115" mass="13862">MGFERNEEGLFVRDGQNESDREDEEDDDDEEQEEMNVDEEESDTEPEVETHRREIRQKKRQEKTEEGSSSVDMAQICLVSIEQKKHVWSLKATLRRSKRSWDMLRYFVKLPDFYL</sequence>
<keyword evidence="2" id="KW-1185">Reference proteome</keyword>
<evidence type="ECO:0000313" key="1">
    <source>
        <dbReference type="EMBL" id="KAI5657735.1"/>
    </source>
</evidence>
<dbReference type="EMBL" id="CM044706">
    <property type="protein sequence ID" value="KAI5657735.1"/>
    <property type="molecule type" value="Genomic_DNA"/>
</dbReference>
<reference evidence="2" key="1">
    <citation type="journal article" date="2023" name="Nat. Plants">
        <title>Single-cell RNA sequencing provides a high-resolution roadmap for understanding the multicellular compartmentation of specialized metabolism.</title>
        <authorList>
            <person name="Sun S."/>
            <person name="Shen X."/>
            <person name="Li Y."/>
            <person name="Li Y."/>
            <person name="Wang S."/>
            <person name="Li R."/>
            <person name="Zhang H."/>
            <person name="Shen G."/>
            <person name="Guo B."/>
            <person name="Wei J."/>
            <person name="Xu J."/>
            <person name="St-Pierre B."/>
            <person name="Chen S."/>
            <person name="Sun C."/>
        </authorList>
    </citation>
    <scope>NUCLEOTIDE SEQUENCE [LARGE SCALE GENOMIC DNA]</scope>
</reference>
<organism evidence="1 2">
    <name type="scientific">Catharanthus roseus</name>
    <name type="common">Madagascar periwinkle</name>
    <name type="synonym">Vinca rosea</name>
    <dbReference type="NCBI Taxonomy" id="4058"/>
    <lineage>
        <taxon>Eukaryota</taxon>
        <taxon>Viridiplantae</taxon>
        <taxon>Streptophyta</taxon>
        <taxon>Embryophyta</taxon>
        <taxon>Tracheophyta</taxon>
        <taxon>Spermatophyta</taxon>
        <taxon>Magnoliopsida</taxon>
        <taxon>eudicotyledons</taxon>
        <taxon>Gunneridae</taxon>
        <taxon>Pentapetalae</taxon>
        <taxon>asterids</taxon>
        <taxon>lamiids</taxon>
        <taxon>Gentianales</taxon>
        <taxon>Apocynaceae</taxon>
        <taxon>Rauvolfioideae</taxon>
        <taxon>Vinceae</taxon>
        <taxon>Catharanthinae</taxon>
        <taxon>Catharanthus</taxon>
    </lineage>
</organism>
<comment type="caution">
    <text evidence="1">The sequence shown here is derived from an EMBL/GenBank/DDBJ whole genome shotgun (WGS) entry which is preliminary data.</text>
</comment>